<reference evidence="2 3" key="1">
    <citation type="submission" date="2019-03" db="EMBL/GenBank/DDBJ databases">
        <title>Metabolic potential of uncultured bacteria and archaea associated with petroleum seepage in deep-sea sediments.</title>
        <authorList>
            <person name="Dong X."/>
            <person name="Hubert C."/>
        </authorList>
    </citation>
    <scope>NUCLEOTIDE SEQUENCE [LARGE SCALE GENOMIC DNA]</scope>
    <source>
        <strain evidence="2">E44_bin18</strain>
    </source>
</reference>
<proteinExistence type="predicted"/>
<dbReference type="Pfam" id="PF13338">
    <property type="entry name" value="AbiEi_4"/>
    <property type="match status" value="1"/>
</dbReference>
<organism evidence="2 3">
    <name type="scientific">candidate division TA06 bacterium</name>
    <dbReference type="NCBI Taxonomy" id="2250710"/>
    <lineage>
        <taxon>Bacteria</taxon>
        <taxon>Bacteria division TA06</taxon>
    </lineage>
</organism>
<dbReference type="EMBL" id="SOJN01000006">
    <property type="protein sequence ID" value="TET47830.1"/>
    <property type="molecule type" value="Genomic_DNA"/>
</dbReference>
<dbReference type="Proteomes" id="UP000315525">
    <property type="component" value="Unassembled WGS sequence"/>
</dbReference>
<feature type="domain" description="AbiEi antitoxin N-terminal" evidence="1">
    <location>
        <begin position="13"/>
        <end position="63"/>
    </location>
</feature>
<dbReference type="AlphaFoldDB" id="A0A523UZE6"/>
<accession>A0A523UZE6</accession>
<sequence length="270" mass="30569">MARNLSKREATVILDLEWRNQRIVSRAEVIRMMNADAKAADKLISSLRRKNWLEKIGPGKYLLIPADRGPEGVPDMNTLLLGSLVTFPYYFSYATANAFHNLTSQTRGEVFVACQTKLRPKLIRGFTFRFVHLVSAKFFGFKEADSFGVKVTMAEAEKAIVDSVDKPQYAGGIPELAGVIGRASRRYDWEKTISYALRMGSIALTQRLGYLIDRVGIEVSHDARNKLKKKIKKRSCAYLGPVRTWGHEGAFDREWQLIVNIPQQQITSEI</sequence>
<evidence type="ECO:0000313" key="2">
    <source>
        <dbReference type="EMBL" id="TET47830.1"/>
    </source>
</evidence>
<gene>
    <name evidence="2" type="ORF">E3J62_00240</name>
</gene>
<protein>
    <recommendedName>
        <fullName evidence="1">AbiEi antitoxin N-terminal domain-containing protein</fullName>
    </recommendedName>
</protein>
<evidence type="ECO:0000259" key="1">
    <source>
        <dbReference type="Pfam" id="PF13338"/>
    </source>
</evidence>
<name>A0A523UZE6_UNCT6</name>
<dbReference type="InterPro" id="IPR025159">
    <property type="entry name" value="AbiEi_N"/>
</dbReference>
<evidence type="ECO:0000313" key="3">
    <source>
        <dbReference type="Proteomes" id="UP000315525"/>
    </source>
</evidence>
<comment type="caution">
    <text evidence="2">The sequence shown here is derived from an EMBL/GenBank/DDBJ whole genome shotgun (WGS) entry which is preliminary data.</text>
</comment>